<keyword evidence="3" id="KW-1185">Reference proteome</keyword>
<feature type="compositionally biased region" description="Gly residues" evidence="1">
    <location>
        <begin position="139"/>
        <end position="150"/>
    </location>
</feature>
<protein>
    <submittedName>
        <fullName evidence="2">Uncharacterized protein</fullName>
    </submittedName>
</protein>
<dbReference type="EMBL" id="MU005582">
    <property type="protein sequence ID" value="KAF2684177.1"/>
    <property type="molecule type" value="Genomic_DNA"/>
</dbReference>
<dbReference type="Proteomes" id="UP000799291">
    <property type="component" value="Unassembled WGS sequence"/>
</dbReference>
<organism evidence="2 3">
    <name type="scientific">Lentithecium fluviatile CBS 122367</name>
    <dbReference type="NCBI Taxonomy" id="1168545"/>
    <lineage>
        <taxon>Eukaryota</taxon>
        <taxon>Fungi</taxon>
        <taxon>Dikarya</taxon>
        <taxon>Ascomycota</taxon>
        <taxon>Pezizomycotina</taxon>
        <taxon>Dothideomycetes</taxon>
        <taxon>Pleosporomycetidae</taxon>
        <taxon>Pleosporales</taxon>
        <taxon>Massarineae</taxon>
        <taxon>Lentitheciaceae</taxon>
        <taxon>Lentithecium</taxon>
    </lineage>
</organism>
<sequence>MVAGEDEGATTPTDDRASHLEGADGLKRARAIKAEISNSLSILQPKKPAGLRRRVEDDPENQLIKTLRQDHQMSWDAIANYLNEERLKRGEPANLTTPAVYSRFVRNGPRIASALGEVGFDPKDYMHLRNPAQTPSSGPRGGGLGFGIGSGRKRVRQEGNEGHELQNNMRKKSSLGEQARELEREDMAEMLVSAVANVERNFWTLVADEMERTSARLFDARACESRFHSI</sequence>
<feature type="region of interest" description="Disordered" evidence="1">
    <location>
        <begin position="131"/>
        <end position="181"/>
    </location>
</feature>
<dbReference type="AlphaFoldDB" id="A0A6G1J0Y7"/>
<gene>
    <name evidence="2" type="ORF">K458DRAFT_477977</name>
</gene>
<reference evidence="2" key="1">
    <citation type="journal article" date="2020" name="Stud. Mycol.">
        <title>101 Dothideomycetes genomes: a test case for predicting lifestyles and emergence of pathogens.</title>
        <authorList>
            <person name="Haridas S."/>
            <person name="Albert R."/>
            <person name="Binder M."/>
            <person name="Bloem J."/>
            <person name="Labutti K."/>
            <person name="Salamov A."/>
            <person name="Andreopoulos B."/>
            <person name="Baker S."/>
            <person name="Barry K."/>
            <person name="Bills G."/>
            <person name="Bluhm B."/>
            <person name="Cannon C."/>
            <person name="Castanera R."/>
            <person name="Culley D."/>
            <person name="Daum C."/>
            <person name="Ezra D."/>
            <person name="Gonzalez J."/>
            <person name="Henrissat B."/>
            <person name="Kuo A."/>
            <person name="Liang C."/>
            <person name="Lipzen A."/>
            <person name="Lutzoni F."/>
            <person name="Magnuson J."/>
            <person name="Mondo S."/>
            <person name="Nolan M."/>
            <person name="Ohm R."/>
            <person name="Pangilinan J."/>
            <person name="Park H.-J."/>
            <person name="Ramirez L."/>
            <person name="Alfaro M."/>
            <person name="Sun H."/>
            <person name="Tritt A."/>
            <person name="Yoshinaga Y."/>
            <person name="Zwiers L.-H."/>
            <person name="Turgeon B."/>
            <person name="Goodwin S."/>
            <person name="Spatafora J."/>
            <person name="Crous P."/>
            <person name="Grigoriev I."/>
        </authorList>
    </citation>
    <scope>NUCLEOTIDE SEQUENCE</scope>
    <source>
        <strain evidence="2">CBS 122367</strain>
    </source>
</reference>
<dbReference type="OrthoDB" id="3438274at2759"/>
<feature type="compositionally biased region" description="Basic and acidic residues" evidence="1">
    <location>
        <begin position="13"/>
        <end position="24"/>
    </location>
</feature>
<evidence type="ECO:0000313" key="3">
    <source>
        <dbReference type="Proteomes" id="UP000799291"/>
    </source>
</evidence>
<proteinExistence type="predicted"/>
<evidence type="ECO:0000256" key="1">
    <source>
        <dbReference type="SAM" id="MobiDB-lite"/>
    </source>
</evidence>
<evidence type="ECO:0000313" key="2">
    <source>
        <dbReference type="EMBL" id="KAF2684177.1"/>
    </source>
</evidence>
<accession>A0A6G1J0Y7</accession>
<feature type="region of interest" description="Disordered" evidence="1">
    <location>
        <begin position="1"/>
        <end position="24"/>
    </location>
</feature>
<name>A0A6G1J0Y7_9PLEO</name>